<feature type="compositionally biased region" description="Basic and acidic residues" evidence="1">
    <location>
        <begin position="111"/>
        <end position="127"/>
    </location>
</feature>
<organism evidence="2 3">
    <name type="scientific">Periplaneta americana</name>
    <name type="common">American cockroach</name>
    <name type="synonym">Blatta americana</name>
    <dbReference type="NCBI Taxonomy" id="6978"/>
    <lineage>
        <taxon>Eukaryota</taxon>
        <taxon>Metazoa</taxon>
        <taxon>Ecdysozoa</taxon>
        <taxon>Arthropoda</taxon>
        <taxon>Hexapoda</taxon>
        <taxon>Insecta</taxon>
        <taxon>Pterygota</taxon>
        <taxon>Neoptera</taxon>
        <taxon>Polyneoptera</taxon>
        <taxon>Dictyoptera</taxon>
        <taxon>Blattodea</taxon>
        <taxon>Blattoidea</taxon>
        <taxon>Blattidae</taxon>
        <taxon>Blattinae</taxon>
        <taxon>Periplaneta</taxon>
    </lineage>
</organism>
<feature type="region of interest" description="Disordered" evidence="1">
    <location>
        <begin position="25"/>
        <end position="128"/>
    </location>
</feature>
<evidence type="ECO:0000313" key="2">
    <source>
        <dbReference type="EMBL" id="KAJ4448942.1"/>
    </source>
</evidence>
<reference evidence="2 3" key="1">
    <citation type="journal article" date="2022" name="Allergy">
        <title>Genome assembly and annotation of Periplaneta americana reveal a comprehensive cockroach allergen profile.</title>
        <authorList>
            <person name="Wang L."/>
            <person name="Xiong Q."/>
            <person name="Saelim N."/>
            <person name="Wang L."/>
            <person name="Nong W."/>
            <person name="Wan A.T."/>
            <person name="Shi M."/>
            <person name="Liu X."/>
            <person name="Cao Q."/>
            <person name="Hui J.H.L."/>
            <person name="Sookrung N."/>
            <person name="Leung T.F."/>
            <person name="Tungtrongchitr A."/>
            <person name="Tsui S.K.W."/>
        </authorList>
    </citation>
    <scope>NUCLEOTIDE SEQUENCE [LARGE SCALE GENOMIC DNA]</scope>
    <source>
        <strain evidence="2">PWHHKU_190912</strain>
    </source>
</reference>
<keyword evidence="3" id="KW-1185">Reference proteome</keyword>
<dbReference type="Proteomes" id="UP001148838">
    <property type="component" value="Unassembled WGS sequence"/>
</dbReference>
<gene>
    <name evidence="2" type="ORF">ANN_00334</name>
</gene>
<accession>A0ABQ8TSC0</accession>
<evidence type="ECO:0000313" key="3">
    <source>
        <dbReference type="Proteomes" id="UP001148838"/>
    </source>
</evidence>
<comment type="caution">
    <text evidence="2">The sequence shown here is derived from an EMBL/GenBank/DDBJ whole genome shotgun (WGS) entry which is preliminary data.</text>
</comment>
<sequence length="161" mass="18018">MSSPESNHPTRPEALRTLAQLQIERLKKEEDEDQWISGEELYTEGSSDEDDTAVRNKRRKHRRGTPSKEGRHKQPQHKKPSQPSTSSDSGGKASGISPPELKFESLSLAGEESHKEASMHVSDKEEQIEISWRPKRGSIKLPNLNAEGRVEMLASTDVASH</sequence>
<feature type="compositionally biased region" description="Basic residues" evidence="1">
    <location>
        <begin position="55"/>
        <end position="80"/>
    </location>
</feature>
<proteinExistence type="predicted"/>
<protein>
    <submittedName>
        <fullName evidence="2">Uncharacterized protein</fullName>
    </submittedName>
</protein>
<name>A0ABQ8TSC0_PERAM</name>
<evidence type="ECO:0000256" key="1">
    <source>
        <dbReference type="SAM" id="MobiDB-lite"/>
    </source>
</evidence>
<dbReference type="EMBL" id="JAJSOF020000003">
    <property type="protein sequence ID" value="KAJ4448942.1"/>
    <property type="molecule type" value="Genomic_DNA"/>
</dbReference>